<feature type="transmembrane region" description="Helical" evidence="1">
    <location>
        <begin position="69"/>
        <end position="87"/>
    </location>
</feature>
<dbReference type="RefSeq" id="WP_189861967.1">
    <property type="nucleotide sequence ID" value="NZ_BMVW01000009.1"/>
</dbReference>
<evidence type="ECO:0008006" key="4">
    <source>
        <dbReference type="Google" id="ProtNLM"/>
    </source>
</evidence>
<dbReference type="Proteomes" id="UP000622166">
    <property type="component" value="Unassembled WGS sequence"/>
</dbReference>
<keyword evidence="1" id="KW-1133">Transmembrane helix</keyword>
<reference evidence="2" key="2">
    <citation type="submission" date="2020-09" db="EMBL/GenBank/DDBJ databases">
        <authorList>
            <person name="Sun Q."/>
            <person name="Ohkuma M."/>
        </authorList>
    </citation>
    <scope>NUCLEOTIDE SEQUENCE</scope>
    <source>
        <strain evidence="2">JCM 4815</strain>
    </source>
</reference>
<feature type="transmembrane region" description="Helical" evidence="1">
    <location>
        <begin position="37"/>
        <end position="62"/>
    </location>
</feature>
<keyword evidence="1" id="KW-0812">Transmembrane</keyword>
<keyword evidence="1" id="KW-0472">Membrane</keyword>
<feature type="transmembrane region" description="Helical" evidence="1">
    <location>
        <begin position="7"/>
        <end position="25"/>
    </location>
</feature>
<dbReference type="AlphaFoldDB" id="A0A918PT06"/>
<evidence type="ECO:0000256" key="1">
    <source>
        <dbReference type="SAM" id="Phobius"/>
    </source>
</evidence>
<feature type="transmembrane region" description="Helical" evidence="1">
    <location>
        <begin position="117"/>
        <end position="138"/>
    </location>
</feature>
<organism evidence="2 3">
    <name type="scientific">Streptomyces poonensis</name>
    <dbReference type="NCBI Taxonomy" id="68255"/>
    <lineage>
        <taxon>Bacteria</taxon>
        <taxon>Bacillati</taxon>
        <taxon>Actinomycetota</taxon>
        <taxon>Actinomycetes</taxon>
        <taxon>Kitasatosporales</taxon>
        <taxon>Streptomycetaceae</taxon>
        <taxon>Streptomyces</taxon>
    </lineage>
</organism>
<comment type="caution">
    <text evidence="2">The sequence shown here is derived from an EMBL/GenBank/DDBJ whole genome shotgun (WGS) entry which is preliminary data.</text>
</comment>
<protein>
    <recommendedName>
        <fullName evidence="4">ABC transporter permease</fullName>
    </recommendedName>
</protein>
<evidence type="ECO:0000313" key="3">
    <source>
        <dbReference type="Proteomes" id="UP000622166"/>
    </source>
</evidence>
<evidence type="ECO:0000313" key="2">
    <source>
        <dbReference type="EMBL" id="GGZ20230.1"/>
    </source>
</evidence>
<gene>
    <name evidence="2" type="ORF">GCM10010365_45640</name>
</gene>
<dbReference type="EMBL" id="BMVW01000009">
    <property type="protein sequence ID" value="GGZ20230.1"/>
    <property type="molecule type" value="Genomic_DNA"/>
</dbReference>
<sequence length="143" mass="14287">MLTGETAAALGGVIVFTTVAGLATWTRTLAADADLGLAAALAGAWNVLPIVLLCLGAGVLALGWSPGAVAAIGSLPAAGGFLLKVIAERSGLPTWLGQLSPFAHLAAVPADPVNWPAAFLMMALATLTAAAGTVGYRLRDLRN</sequence>
<accession>A0A918PT06</accession>
<proteinExistence type="predicted"/>
<reference evidence="2" key="1">
    <citation type="journal article" date="2014" name="Int. J. Syst. Evol. Microbiol.">
        <title>Complete genome sequence of Corynebacterium casei LMG S-19264T (=DSM 44701T), isolated from a smear-ripened cheese.</title>
        <authorList>
            <consortium name="US DOE Joint Genome Institute (JGI-PGF)"/>
            <person name="Walter F."/>
            <person name="Albersmeier A."/>
            <person name="Kalinowski J."/>
            <person name="Ruckert C."/>
        </authorList>
    </citation>
    <scope>NUCLEOTIDE SEQUENCE</scope>
    <source>
        <strain evidence="2">JCM 4815</strain>
    </source>
</reference>
<name>A0A918PT06_9ACTN</name>
<keyword evidence="3" id="KW-1185">Reference proteome</keyword>